<dbReference type="InterPro" id="IPR018490">
    <property type="entry name" value="cNMP-bd_dom_sf"/>
</dbReference>
<proteinExistence type="predicted"/>
<evidence type="ECO:0000313" key="2">
    <source>
        <dbReference type="EMBL" id="CAA6825362.1"/>
    </source>
</evidence>
<feature type="domain" description="Cyclic nucleotide-binding" evidence="1">
    <location>
        <begin position="31"/>
        <end position="118"/>
    </location>
</feature>
<sequence>MSARLQKLVAQFAHISQNDWDFALSKSKVITLKKGEYWIEEGRTCQYIGFVITGVFRVFSTVEGKEMIAHFSFERRNPVLSAYTSFINQMPSSESIQALEDSSLLILHHEHLQNLYQEKPIFERLGRLLIEQMYVLAKTRIYDLQHKTAAERYAELLEKYPLIINRIAQHHVASYLGIAPESLSRLRKKRQKG</sequence>
<gene>
    <name evidence="2" type="ORF">HELGO_WM20150</name>
</gene>
<evidence type="ECO:0000259" key="1">
    <source>
        <dbReference type="Pfam" id="PF00027"/>
    </source>
</evidence>
<accession>A0A6S6TXL8</accession>
<dbReference type="SUPFAM" id="SSF51206">
    <property type="entry name" value="cAMP-binding domain-like"/>
    <property type="match status" value="1"/>
</dbReference>
<dbReference type="CDD" id="cd00038">
    <property type="entry name" value="CAP_ED"/>
    <property type="match status" value="1"/>
</dbReference>
<dbReference type="AlphaFoldDB" id="A0A6S6TXL8"/>
<dbReference type="Pfam" id="PF00027">
    <property type="entry name" value="cNMP_binding"/>
    <property type="match status" value="1"/>
</dbReference>
<dbReference type="EMBL" id="CACVAQ010000361">
    <property type="protein sequence ID" value="CAA6825362.1"/>
    <property type="molecule type" value="Genomic_DNA"/>
</dbReference>
<reference evidence="2" key="1">
    <citation type="submission" date="2020-01" db="EMBL/GenBank/DDBJ databases">
        <authorList>
            <person name="Meier V. D."/>
            <person name="Meier V D."/>
        </authorList>
    </citation>
    <scope>NUCLEOTIDE SEQUENCE</scope>
    <source>
        <strain evidence="2">HLG_WM_MAG_10</strain>
    </source>
</reference>
<protein>
    <submittedName>
        <fullName evidence="2">cAMP-binding proteins - catabolite gene activator and regulatory subunit of cAMP-dependent protein kinases</fullName>
    </submittedName>
</protein>
<dbReference type="InterPro" id="IPR014710">
    <property type="entry name" value="RmlC-like_jellyroll"/>
</dbReference>
<organism evidence="2">
    <name type="scientific">uncultured Aureispira sp</name>
    <dbReference type="NCBI Taxonomy" id="1331704"/>
    <lineage>
        <taxon>Bacteria</taxon>
        <taxon>Pseudomonadati</taxon>
        <taxon>Bacteroidota</taxon>
        <taxon>Saprospiria</taxon>
        <taxon>Saprospirales</taxon>
        <taxon>Saprospiraceae</taxon>
        <taxon>Aureispira</taxon>
        <taxon>environmental samples</taxon>
    </lineage>
</organism>
<dbReference type="InterPro" id="IPR000595">
    <property type="entry name" value="cNMP-bd_dom"/>
</dbReference>
<name>A0A6S6TXL8_9BACT</name>
<dbReference type="Gene3D" id="2.60.120.10">
    <property type="entry name" value="Jelly Rolls"/>
    <property type="match status" value="1"/>
</dbReference>